<dbReference type="AlphaFoldDB" id="A0A0A9GPP3"/>
<name>A0A0A9GPP3_ARUDO</name>
<evidence type="ECO:0000313" key="1">
    <source>
        <dbReference type="EMBL" id="JAE25399.1"/>
    </source>
</evidence>
<reference evidence="1" key="2">
    <citation type="journal article" date="2015" name="Data Brief">
        <title>Shoot transcriptome of the giant reed, Arundo donax.</title>
        <authorList>
            <person name="Barrero R.A."/>
            <person name="Guerrero F.D."/>
            <person name="Moolhuijzen P."/>
            <person name="Goolsby J.A."/>
            <person name="Tidwell J."/>
            <person name="Bellgard S.E."/>
            <person name="Bellgard M.I."/>
        </authorList>
    </citation>
    <scope>NUCLEOTIDE SEQUENCE</scope>
    <source>
        <tissue evidence="1">Shoot tissue taken approximately 20 cm above the soil surface</tissue>
    </source>
</reference>
<organism evidence="1">
    <name type="scientific">Arundo donax</name>
    <name type="common">Giant reed</name>
    <name type="synonym">Donax arundinaceus</name>
    <dbReference type="NCBI Taxonomy" id="35708"/>
    <lineage>
        <taxon>Eukaryota</taxon>
        <taxon>Viridiplantae</taxon>
        <taxon>Streptophyta</taxon>
        <taxon>Embryophyta</taxon>
        <taxon>Tracheophyta</taxon>
        <taxon>Spermatophyta</taxon>
        <taxon>Magnoliopsida</taxon>
        <taxon>Liliopsida</taxon>
        <taxon>Poales</taxon>
        <taxon>Poaceae</taxon>
        <taxon>PACMAD clade</taxon>
        <taxon>Arundinoideae</taxon>
        <taxon>Arundineae</taxon>
        <taxon>Arundo</taxon>
    </lineage>
</organism>
<sequence>MMEIIRIVLLEEIDKSRTNGMFTLNRNKWNNK</sequence>
<protein>
    <submittedName>
        <fullName evidence="1">Uncharacterized protein</fullName>
    </submittedName>
</protein>
<reference evidence="1" key="1">
    <citation type="submission" date="2014-09" db="EMBL/GenBank/DDBJ databases">
        <authorList>
            <person name="Magalhaes I.L.F."/>
            <person name="Oliveira U."/>
            <person name="Santos F.R."/>
            <person name="Vidigal T.H.D.A."/>
            <person name="Brescovit A.D."/>
            <person name="Santos A.J."/>
        </authorList>
    </citation>
    <scope>NUCLEOTIDE SEQUENCE</scope>
    <source>
        <tissue evidence="1">Shoot tissue taken approximately 20 cm above the soil surface</tissue>
    </source>
</reference>
<dbReference type="EMBL" id="GBRH01172497">
    <property type="protein sequence ID" value="JAE25399.1"/>
    <property type="molecule type" value="Transcribed_RNA"/>
</dbReference>
<proteinExistence type="predicted"/>
<accession>A0A0A9GPP3</accession>